<accession>A0ACB8RI93</accession>
<name>A0ACB8RI93_9AGAM</name>
<reference evidence="1" key="2">
    <citation type="journal article" date="2022" name="New Phytol.">
        <title>Evolutionary transition to the ectomycorrhizal habit in the genomes of a hyperdiverse lineage of mushroom-forming fungi.</title>
        <authorList>
            <person name="Looney B."/>
            <person name="Miyauchi S."/>
            <person name="Morin E."/>
            <person name="Drula E."/>
            <person name="Courty P.E."/>
            <person name="Kohler A."/>
            <person name="Kuo A."/>
            <person name="LaButti K."/>
            <person name="Pangilinan J."/>
            <person name="Lipzen A."/>
            <person name="Riley R."/>
            <person name="Andreopoulos W."/>
            <person name="He G."/>
            <person name="Johnson J."/>
            <person name="Nolan M."/>
            <person name="Tritt A."/>
            <person name="Barry K.W."/>
            <person name="Grigoriev I.V."/>
            <person name="Nagy L.G."/>
            <person name="Hibbett D."/>
            <person name="Henrissat B."/>
            <person name="Matheny P.B."/>
            <person name="Labbe J."/>
            <person name="Martin F.M."/>
        </authorList>
    </citation>
    <scope>NUCLEOTIDE SEQUENCE</scope>
    <source>
        <strain evidence="1">FP105234-sp</strain>
    </source>
</reference>
<comment type="caution">
    <text evidence="1">The sequence shown here is derived from an EMBL/GenBank/DDBJ whole genome shotgun (WGS) entry which is preliminary data.</text>
</comment>
<organism evidence="1 2">
    <name type="scientific">Auriscalpium vulgare</name>
    <dbReference type="NCBI Taxonomy" id="40419"/>
    <lineage>
        <taxon>Eukaryota</taxon>
        <taxon>Fungi</taxon>
        <taxon>Dikarya</taxon>
        <taxon>Basidiomycota</taxon>
        <taxon>Agaricomycotina</taxon>
        <taxon>Agaricomycetes</taxon>
        <taxon>Russulales</taxon>
        <taxon>Auriscalpiaceae</taxon>
        <taxon>Auriscalpium</taxon>
    </lineage>
</organism>
<dbReference type="EMBL" id="MU276009">
    <property type="protein sequence ID" value="KAI0043649.1"/>
    <property type="molecule type" value="Genomic_DNA"/>
</dbReference>
<gene>
    <name evidence="1" type="ORF">FA95DRAFT_1609195</name>
</gene>
<evidence type="ECO:0000313" key="1">
    <source>
        <dbReference type="EMBL" id="KAI0043649.1"/>
    </source>
</evidence>
<sequence>MPQATVASQLGAILGGAFFAMALSGFLMLQTFLYFQKFTKDPLQQKLVVAFLWFTDAIQSILVAAATYQFLIVHFGDQDIGNRLFITQSLAIWFTVAMIFGANIFYSYRIYKLSQGNWWVVGPIVFLIFARLGTATTTTVEMCITQSLPEYTTRYKPLWTTGLAINALTDVLITLVLCWHLRSHGQVMSNTQRMLRIIVVLTINNGALTRCATCFRVRQVLTHLSVSSIVSVLVLAFWLAMPHTLVFFALYIVLGKLYATSLIAALSMRNWIRGRSMSGTPRNIMITANGLHVVERSFSVGQMGSTSMTHVPRPELSVYAGDSASTKELEVAHPGTEGRGSTSGGLSDPEVAGTPAMPEETNDDDGRWDDLRML</sequence>
<proteinExistence type="predicted"/>
<protein>
    <submittedName>
        <fullName evidence="1">Uncharacterized protein</fullName>
    </submittedName>
</protein>
<dbReference type="Proteomes" id="UP000814033">
    <property type="component" value="Unassembled WGS sequence"/>
</dbReference>
<reference evidence="1" key="1">
    <citation type="submission" date="2021-02" db="EMBL/GenBank/DDBJ databases">
        <authorList>
            <consortium name="DOE Joint Genome Institute"/>
            <person name="Ahrendt S."/>
            <person name="Looney B.P."/>
            <person name="Miyauchi S."/>
            <person name="Morin E."/>
            <person name="Drula E."/>
            <person name="Courty P.E."/>
            <person name="Chicoki N."/>
            <person name="Fauchery L."/>
            <person name="Kohler A."/>
            <person name="Kuo A."/>
            <person name="Labutti K."/>
            <person name="Pangilinan J."/>
            <person name="Lipzen A."/>
            <person name="Riley R."/>
            <person name="Andreopoulos W."/>
            <person name="He G."/>
            <person name="Johnson J."/>
            <person name="Barry K.W."/>
            <person name="Grigoriev I.V."/>
            <person name="Nagy L."/>
            <person name="Hibbett D."/>
            <person name="Henrissat B."/>
            <person name="Matheny P.B."/>
            <person name="Labbe J."/>
            <person name="Martin F."/>
        </authorList>
    </citation>
    <scope>NUCLEOTIDE SEQUENCE</scope>
    <source>
        <strain evidence="1">FP105234-sp</strain>
    </source>
</reference>
<keyword evidence="2" id="KW-1185">Reference proteome</keyword>
<evidence type="ECO:0000313" key="2">
    <source>
        <dbReference type="Proteomes" id="UP000814033"/>
    </source>
</evidence>